<accession>A0A6M3XE36</accession>
<evidence type="ECO:0000313" key="2">
    <source>
        <dbReference type="EMBL" id="QJH95988.1"/>
    </source>
</evidence>
<gene>
    <name evidence="2" type="ORF">TM448B00567_0009</name>
</gene>
<evidence type="ECO:0000256" key="1">
    <source>
        <dbReference type="SAM" id="MobiDB-lite"/>
    </source>
</evidence>
<sequence>MGGPSQSRETEVTVVGPYGQLGNVPAGDLGSIPPGWHVETPEEAEARAKSAKYSSIEHVLGAAGAGVARGVTLGLSDAAIAAIGGKDAKDALNDYRQFSPVSSVAGEVIGTFVGLGKAGAVMKAAKAGKSATLATRAISAPTRAYLKVGEMAERAASAIPGASRIGAPFIARSVAEGAVFGGGLAVTEAALGDSELNGELLAASLGQVGHGAAVGGALGAAMAGVGKALSLGAGAGASLLRKHVGTLEAHSIEGLAESTWHFKPAAGFGDAVVDSAAGASSLLTGIPKTSISKAVRDPHLLPYAQNKDAIVAHHSDRLAAGFSELVDTMNDVQREMKRPAKLENIAPLLEGIDAEATKQAVALHHTEVLQSLQSASGRVRVPKFHQFLDTAMAEAEQVAIPRLARMDEAFLADTGLMLGASARFRAEMANNAVPRYGDLIEAGLDSQGARSLIEEYVAKRKIARAAWEDTKRFAQMERFKAKVLTSQQRASQRDVIAAAKEQARSVMAKARTSAREAHAAATAEAAAEAARARGLYGKSGVKQMRDTIDYLEAKALGETTPHLHRSTDDIKRLLDTAATTARGGRAGMTEQEARVYQLFADHADVFRGFLESPVTWGRAAAGVQREVNAAWSPLIDIEKQGGFFNLFMRGVTGRHGGKTWRADPELIRTFTKNITDPSRSAPVKTMTDWLNQARKVSETFSKHAALAPELRGRISRIDGLISDSLKSIQEVGNAASASNQFKALAGGNSSLLAGIIGGGVATGSPVAMAAAMASPLFNPQRALGQLGAVSNLIGRTKERLAGRVAPALRKGAFTFTRLGTVAEHLNTDKRYKANVEAVQSVAQDPQTSRASVEKSLEPISETAPKTSMGVLTTAERGAAFAASKLPPSNPLNERGVDTTPTSKKLSFLRSMDALRMGPEKLLDQIETGAIDLETVEAIREVYPAAYAQLQQTVFETVAELEAKGQVLPYDRRIQLSMAFGLPEPTRNPALVLAWLADYAKPAEQPPAHAPRAKRQGSKPGVNLQSGSELLRQEMEA</sequence>
<dbReference type="EMBL" id="MT144636">
    <property type="protein sequence ID" value="QJH95988.1"/>
    <property type="molecule type" value="Genomic_DNA"/>
</dbReference>
<proteinExistence type="predicted"/>
<name>A0A6M3XE36_9ZZZZ</name>
<protein>
    <submittedName>
        <fullName evidence="2">Uncharacterized protein</fullName>
    </submittedName>
</protein>
<organism evidence="2">
    <name type="scientific">viral metagenome</name>
    <dbReference type="NCBI Taxonomy" id="1070528"/>
    <lineage>
        <taxon>unclassified sequences</taxon>
        <taxon>metagenomes</taxon>
        <taxon>organismal metagenomes</taxon>
    </lineage>
</organism>
<reference evidence="2" key="1">
    <citation type="submission" date="2020-03" db="EMBL/GenBank/DDBJ databases">
        <title>The deep terrestrial virosphere.</title>
        <authorList>
            <person name="Holmfeldt K."/>
            <person name="Nilsson E."/>
            <person name="Simone D."/>
            <person name="Lopez-Fernandez M."/>
            <person name="Wu X."/>
            <person name="de Brujin I."/>
            <person name="Lundin D."/>
            <person name="Andersson A."/>
            <person name="Bertilsson S."/>
            <person name="Dopson M."/>
        </authorList>
    </citation>
    <scope>NUCLEOTIDE SEQUENCE</scope>
    <source>
        <strain evidence="2">TM448B00567</strain>
    </source>
</reference>
<dbReference type="AlphaFoldDB" id="A0A6M3XE36"/>
<feature type="region of interest" description="Disordered" evidence="1">
    <location>
        <begin position="1003"/>
        <end position="1036"/>
    </location>
</feature>